<accession>A0AAN8P7J6</accession>
<keyword evidence="1" id="KW-0812">Transmembrane</keyword>
<name>A0AAN8P7J6_POLSC</name>
<proteinExistence type="predicted"/>
<sequence length="73" mass="8184">MSSSRVISKPPSCHDNFVFTPNIILPSLVIGALLVGNIILIYIIYLQKKKLAQKEEHIKLQPITKGEVNNENI</sequence>
<dbReference type="EMBL" id="JAWJWE010000038">
    <property type="protein sequence ID" value="KAK6623334.1"/>
    <property type="molecule type" value="Genomic_DNA"/>
</dbReference>
<gene>
    <name evidence="2" type="ORF">RUM43_009186</name>
</gene>
<keyword evidence="1" id="KW-1133">Transmembrane helix</keyword>
<organism evidence="2 3">
    <name type="scientific">Polyplax serrata</name>
    <name type="common">Common mouse louse</name>
    <dbReference type="NCBI Taxonomy" id="468196"/>
    <lineage>
        <taxon>Eukaryota</taxon>
        <taxon>Metazoa</taxon>
        <taxon>Ecdysozoa</taxon>
        <taxon>Arthropoda</taxon>
        <taxon>Hexapoda</taxon>
        <taxon>Insecta</taxon>
        <taxon>Pterygota</taxon>
        <taxon>Neoptera</taxon>
        <taxon>Paraneoptera</taxon>
        <taxon>Psocodea</taxon>
        <taxon>Troctomorpha</taxon>
        <taxon>Phthiraptera</taxon>
        <taxon>Anoplura</taxon>
        <taxon>Polyplacidae</taxon>
        <taxon>Polyplax</taxon>
    </lineage>
</organism>
<evidence type="ECO:0000256" key="1">
    <source>
        <dbReference type="SAM" id="Phobius"/>
    </source>
</evidence>
<dbReference type="Proteomes" id="UP001372834">
    <property type="component" value="Unassembled WGS sequence"/>
</dbReference>
<dbReference type="AlphaFoldDB" id="A0AAN8P7J6"/>
<feature type="transmembrane region" description="Helical" evidence="1">
    <location>
        <begin position="23"/>
        <end position="45"/>
    </location>
</feature>
<evidence type="ECO:0000313" key="2">
    <source>
        <dbReference type="EMBL" id="KAK6623334.1"/>
    </source>
</evidence>
<keyword evidence="1" id="KW-0472">Membrane</keyword>
<evidence type="ECO:0000313" key="3">
    <source>
        <dbReference type="Proteomes" id="UP001372834"/>
    </source>
</evidence>
<reference evidence="2 3" key="1">
    <citation type="submission" date="2023-10" db="EMBL/GenBank/DDBJ databases">
        <title>Genomes of two closely related lineages of the louse Polyplax serrata with different host specificities.</title>
        <authorList>
            <person name="Martinu J."/>
            <person name="Tarabai H."/>
            <person name="Stefka J."/>
            <person name="Hypsa V."/>
        </authorList>
    </citation>
    <scope>NUCLEOTIDE SEQUENCE [LARGE SCALE GENOMIC DNA]</scope>
    <source>
        <strain evidence="2">HR10_N</strain>
    </source>
</reference>
<comment type="caution">
    <text evidence="2">The sequence shown here is derived from an EMBL/GenBank/DDBJ whole genome shotgun (WGS) entry which is preliminary data.</text>
</comment>
<protein>
    <submittedName>
        <fullName evidence="2">Uncharacterized protein</fullName>
    </submittedName>
</protein>